<dbReference type="Proteomes" id="UP000269998">
    <property type="component" value="Chromosome"/>
</dbReference>
<organism evidence="1 2">
    <name type="scientific">Mycobacterium basiliense</name>
    <dbReference type="NCBI Taxonomy" id="2094119"/>
    <lineage>
        <taxon>Bacteria</taxon>
        <taxon>Bacillati</taxon>
        <taxon>Actinomycetota</taxon>
        <taxon>Actinomycetes</taxon>
        <taxon>Mycobacteriales</taxon>
        <taxon>Mycobacteriaceae</taxon>
        <taxon>Mycobacterium</taxon>
    </lineage>
</organism>
<name>A0A447G7Z7_9MYCO</name>
<dbReference type="KEGG" id="mbai:MB901379_00124"/>
<evidence type="ECO:0000313" key="1">
    <source>
        <dbReference type="EMBL" id="VDM86605.1"/>
    </source>
</evidence>
<evidence type="ECO:0000313" key="2">
    <source>
        <dbReference type="Proteomes" id="UP000269998"/>
    </source>
</evidence>
<proteinExistence type="predicted"/>
<accession>A0A447G7Z7</accession>
<dbReference type="EMBL" id="LR130759">
    <property type="protein sequence ID" value="VDM86605.1"/>
    <property type="molecule type" value="Genomic_DNA"/>
</dbReference>
<gene>
    <name evidence="1" type="ORF">MB901379_00124</name>
</gene>
<dbReference type="AlphaFoldDB" id="A0A447G7Z7"/>
<keyword evidence="2" id="KW-1185">Reference proteome</keyword>
<reference evidence="2" key="1">
    <citation type="submission" date="2018-02" db="EMBL/GenBank/DDBJ databases">
        <authorList>
            <person name="Seth-Smith MB H."/>
            <person name="Seth-Smith H."/>
        </authorList>
    </citation>
    <scope>NUCLEOTIDE SEQUENCE [LARGE SCALE GENOMIC DNA]</scope>
</reference>
<sequence>MNSIDAPRAPYGFAENFLEIDSGRRKYSSIVRRIIHGFIGNQADSTGSSTGRRTNFPGHWVPVAFRSERQGLQKFTPEGR</sequence>
<protein>
    <submittedName>
        <fullName evidence="1">Uncharacterized protein</fullName>
    </submittedName>
</protein>